<proteinExistence type="predicted"/>
<evidence type="ECO:0000313" key="1">
    <source>
        <dbReference type="EMBL" id="SOU88779.1"/>
    </source>
</evidence>
<organism evidence="1 2">
    <name type="scientific">Tenacibaculum finnmarkense genomovar ulcerans</name>
    <dbReference type="NCBI Taxonomy" id="2781388"/>
    <lineage>
        <taxon>Bacteria</taxon>
        <taxon>Pseudomonadati</taxon>
        <taxon>Bacteroidota</taxon>
        <taxon>Flavobacteriia</taxon>
        <taxon>Flavobacteriales</taxon>
        <taxon>Flavobacteriaceae</taxon>
        <taxon>Tenacibaculum</taxon>
        <taxon>Tenacibaculum finnmarkense</taxon>
    </lineage>
</organism>
<reference evidence="1 2" key="1">
    <citation type="submission" date="2017-11" db="EMBL/GenBank/DDBJ databases">
        <authorList>
            <person name="Duchaud E."/>
        </authorList>
    </citation>
    <scope>NUCLEOTIDE SEQUENCE [LARGE SCALE GENOMIC DNA]</scope>
    <source>
        <strain evidence="1 2">TNO010</strain>
    </source>
</reference>
<dbReference type="RefSeq" id="WP_172505328.1">
    <property type="nucleotide sequence ID" value="NZ_OENE01000015.1"/>
</dbReference>
<evidence type="ECO:0000313" key="2">
    <source>
        <dbReference type="Proteomes" id="UP000490060"/>
    </source>
</evidence>
<dbReference type="EMBL" id="OENE01000015">
    <property type="protein sequence ID" value="SOU88779.1"/>
    <property type="molecule type" value="Genomic_DNA"/>
</dbReference>
<gene>
    <name evidence="1" type="ORF">TNO010_220219</name>
</gene>
<name>A0A2I2M8A4_9FLAO</name>
<sequence length="198" mass="23463">MKRSIKKVDSEIIKENLNYVVGNSANNKKISNILYKEQKGFCAYTEEYIGRTDAKDIEHFNPKLKGKEADSYQNWFLVKHQWNKEKSSKWENFQPILHPTDSTFENRILYEDGDYFLANSNDIEAKNLINLLKLDDLMLADNRKKYIKRTKKYMKLSGESADNFFKTLINDYINGVHYLRAINEEFNINIWELLSEIQ</sequence>
<protein>
    <submittedName>
        <fullName evidence="1">Uncharacterized protein</fullName>
    </submittedName>
</protein>
<dbReference type="Gene3D" id="1.10.30.50">
    <property type="match status" value="1"/>
</dbReference>
<dbReference type="Proteomes" id="UP000490060">
    <property type="component" value="Unassembled WGS sequence"/>
</dbReference>
<accession>A0A2I2M8A4</accession>
<dbReference type="AlphaFoldDB" id="A0A2I2M8A4"/>